<keyword evidence="1" id="KW-0175">Coiled coil</keyword>
<name>A0A6C0INV2_9ZZZZ</name>
<dbReference type="AlphaFoldDB" id="A0A6C0INV2"/>
<evidence type="ECO:0000256" key="1">
    <source>
        <dbReference type="SAM" id="Coils"/>
    </source>
</evidence>
<proteinExistence type="predicted"/>
<organism evidence="2">
    <name type="scientific">viral metagenome</name>
    <dbReference type="NCBI Taxonomy" id="1070528"/>
    <lineage>
        <taxon>unclassified sequences</taxon>
        <taxon>metagenomes</taxon>
        <taxon>organismal metagenomes</taxon>
    </lineage>
</organism>
<accession>A0A6C0INV2</accession>
<reference evidence="2" key="1">
    <citation type="journal article" date="2020" name="Nature">
        <title>Giant virus diversity and host interactions through global metagenomics.</title>
        <authorList>
            <person name="Schulz F."/>
            <person name="Roux S."/>
            <person name="Paez-Espino D."/>
            <person name="Jungbluth S."/>
            <person name="Walsh D.A."/>
            <person name="Denef V.J."/>
            <person name="McMahon K.D."/>
            <person name="Konstantinidis K.T."/>
            <person name="Eloe-Fadrosh E.A."/>
            <person name="Kyrpides N.C."/>
            <person name="Woyke T."/>
        </authorList>
    </citation>
    <scope>NUCLEOTIDE SEQUENCE</scope>
    <source>
        <strain evidence="2">GVMAG-M-3300024261-26</strain>
    </source>
</reference>
<dbReference type="EMBL" id="MN740228">
    <property type="protein sequence ID" value="QHT94672.1"/>
    <property type="molecule type" value="Genomic_DNA"/>
</dbReference>
<sequence length="91" mass="11135">MDKDEKIKELEEELQATKEHLKKYTASSYSKEYYEKNKDTIKERNANYKKNTNYKYEPTPEKKKEYARRAYLKKKEKLQTEMEEKQNDGNI</sequence>
<evidence type="ECO:0000313" key="2">
    <source>
        <dbReference type="EMBL" id="QHT94672.1"/>
    </source>
</evidence>
<feature type="coiled-coil region" evidence="1">
    <location>
        <begin position="7"/>
        <end position="88"/>
    </location>
</feature>
<protein>
    <submittedName>
        <fullName evidence="2">Uncharacterized protein</fullName>
    </submittedName>
</protein>